<comment type="caution">
    <text evidence="1">The sequence shown here is derived from an EMBL/GenBank/DDBJ whole genome shotgun (WGS) entry which is preliminary data.</text>
</comment>
<dbReference type="OMA" id="AWIANVD"/>
<dbReference type="SUPFAM" id="SSF55486">
    <property type="entry name" value="Metalloproteases ('zincins'), catalytic domain"/>
    <property type="match status" value="1"/>
</dbReference>
<dbReference type="PROSITE" id="PS51885">
    <property type="entry name" value="NEPRILYSIN"/>
    <property type="match status" value="1"/>
</dbReference>
<dbReference type="OrthoDB" id="6503567at2759"/>
<dbReference type="PANTHER" id="PTHR11733">
    <property type="entry name" value="ZINC METALLOPROTEASE FAMILY M13 NEPRILYSIN-RELATED"/>
    <property type="match status" value="1"/>
</dbReference>
<protein>
    <recommendedName>
        <fullName evidence="3">Peptidase M13 N-terminal domain-containing protein</fullName>
    </recommendedName>
</protein>
<reference evidence="1 2" key="1">
    <citation type="journal article" date="2020" name="Cell">
        <title>Large-Scale Comparative Analyses of Tick Genomes Elucidate Their Genetic Diversity and Vector Capacities.</title>
        <authorList>
            <consortium name="Tick Genome and Microbiome Consortium (TIGMIC)"/>
            <person name="Jia N."/>
            <person name="Wang J."/>
            <person name="Shi W."/>
            <person name="Du L."/>
            <person name="Sun Y."/>
            <person name="Zhan W."/>
            <person name="Jiang J.F."/>
            <person name="Wang Q."/>
            <person name="Zhang B."/>
            <person name="Ji P."/>
            <person name="Bell-Sakyi L."/>
            <person name="Cui X.M."/>
            <person name="Yuan T.T."/>
            <person name="Jiang B.G."/>
            <person name="Yang W.F."/>
            <person name="Lam T.T."/>
            <person name="Chang Q.C."/>
            <person name="Ding S.J."/>
            <person name="Wang X.J."/>
            <person name="Zhu J.G."/>
            <person name="Ruan X.D."/>
            <person name="Zhao L."/>
            <person name="Wei J.T."/>
            <person name="Ye R.Z."/>
            <person name="Que T.C."/>
            <person name="Du C.H."/>
            <person name="Zhou Y.H."/>
            <person name="Cheng J.X."/>
            <person name="Dai P.F."/>
            <person name="Guo W.B."/>
            <person name="Han X.H."/>
            <person name="Huang E.J."/>
            <person name="Li L.F."/>
            <person name="Wei W."/>
            <person name="Gao Y.C."/>
            <person name="Liu J.Z."/>
            <person name="Shao H.Z."/>
            <person name="Wang X."/>
            <person name="Wang C.C."/>
            <person name="Yang T.C."/>
            <person name="Huo Q.B."/>
            <person name="Li W."/>
            <person name="Chen H.Y."/>
            <person name="Chen S.E."/>
            <person name="Zhou L.G."/>
            <person name="Ni X.B."/>
            <person name="Tian J.H."/>
            <person name="Sheng Y."/>
            <person name="Liu T."/>
            <person name="Pan Y.S."/>
            <person name="Xia L.Y."/>
            <person name="Li J."/>
            <person name="Zhao F."/>
            <person name="Cao W.C."/>
        </authorList>
    </citation>
    <scope>NUCLEOTIDE SEQUENCE [LARGE SCALE GENOMIC DNA]</scope>
    <source>
        <strain evidence="1">HaeL-2018</strain>
    </source>
</reference>
<dbReference type="GO" id="GO:0004222">
    <property type="term" value="F:metalloendopeptidase activity"/>
    <property type="evidence" value="ECO:0007669"/>
    <property type="project" value="InterPro"/>
</dbReference>
<dbReference type="PANTHER" id="PTHR11733:SF241">
    <property type="entry name" value="GH26575P-RELATED"/>
    <property type="match status" value="1"/>
</dbReference>
<dbReference type="InterPro" id="IPR024079">
    <property type="entry name" value="MetalloPept_cat_dom_sf"/>
</dbReference>
<gene>
    <name evidence="1" type="ORF">HPB48_013351</name>
</gene>
<dbReference type="InterPro" id="IPR000718">
    <property type="entry name" value="Peptidase_M13"/>
</dbReference>
<dbReference type="GO" id="GO:0016485">
    <property type="term" value="P:protein processing"/>
    <property type="evidence" value="ECO:0007669"/>
    <property type="project" value="TreeGrafter"/>
</dbReference>
<dbReference type="Gene3D" id="1.10.1380.10">
    <property type="entry name" value="Neutral endopeptidase , domain2"/>
    <property type="match status" value="1"/>
</dbReference>
<dbReference type="Proteomes" id="UP000821853">
    <property type="component" value="Unassembled WGS sequence"/>
</dbReference>
<organism evidence="1 2">
    <name type="scientific">Haemaphysalis longicornis</name>
    <name type="common">Bush tick</name>
    <dbReference type="NCBI Taxonomy" id="44386"/>
    <lineage>
        <taxon>Eukaryota</taxon>
        <taxon>Metazoa</taxon>
        <taxon>Ecdysozoa</taxon>
        <taxon>Arthropoda</taxon>
        <taxon>Chelicerata</taxon>
        <taxon>Arachnida</taxon>
        <taxon>Acari</taxon>
        <taxon>Parasitiformes</taxon>
        <taxon>Ixodida</taxon>
        <taxon>Ixodoidea</taxon>
        <taxon>Ixodidae</taxon>
        <taxon>Haemaphysalinae</taxon>
        <taxon>Haemaphysalis</taxon>
    </lineage>
</organism>
<sequence length="546" mass="61841">MKARGLLWPHYLESGIKITLTDVLDVLLDLSVNWRVSLWFDVRVTYIDDRGNVSLPLVVVDEPGHVPLLRMEQIAGLDESAYTSAVRSIARFLTSTPDTDYGNEFPLAAIEALRRDETRSREAILSALGGYDVFDDLLSLRDVQSVWPAVSPREWVMLQDKYIRPVVGAQVPLENILLLNQPLLAAVRRLMNDIPTYRLLNTLGWMFAYSYSWIVSKDFDDLQDYTSPTRGVTQGLEGNSFTYVICLAAVQEYFSVATMAPLFNTRLSAQDRQEVASLLNASVEQLGSIVRASEGASNATRTEFSAKIDAFSHRRLFPLKLIEDVDVIDSLYASFPSPDTVHDFYQSWLESRKALRAKLTPGFSGDVLTAKPRWYAAEIVYAYSMNLMFIGLVTILPPSYSWHGSRVMTYAGLGFQFARQLVKSMDQRGRLVRHSGEKANWWGHEQLCKFDRAESPKYKAYIRDLFALTVALSTMKNVSTVDASPLRLKLLEDWTSEQTFYVSYCSHFCGQYGARDMCDLAMNASEFRKAFKCQVRISDDNSCLFV</sequence>
<dbReference type="EMBL" id="JABSTR010000003">
    <property type="protein sequence ID" value="KAH9365815.1"/>
    <property type="molecule type" value="Genomic_DNA"/>
</dbReference>
<dbReference type="InterPro" id="IPR042089">
    <property type="entry name" value="Peptidase_M13_dom_2"/>
</dbReference>
<evidence type="ECO:0000313" key="1">
    <source>
        <dbReference type="EMBL" id="KAH9365815.1"/>
    </source>
</evidence>
<dbReference type="Gene3D" id="3.40.390.10">
    <property type="entry name" value="Collagenase (Catalytic Domain)"/>
    <property type="match status" value="1"/>
</dbReference>
<evidence type="ECO:0008006" key="3">
    <source>
        <dbReference type="Google" id="ProtNLM"/>
    </source>
</evidence>
<name>A0A9J6FSL5_HAELO</name>
<keyword evidence="2" id="KW-1185">Reference proteome</keyword>
<proteinExistence type="predicted"/>
<dbReference type="AlphaFoldDB" id="A0A9J6FSL5"/>
<dbReference type="VEuPathDB" id="VectorBase:HLOH_058529"/>
<dbReference type="GO" id="GO:0005886">
    <property type="term" value="C:plasma membrane"/>
    <property type="evidence" value="ECO:0007669"/>
    <property type="project" value="TreeGrafter"/>
</dbReference>
<accession>A0A9J6FSL5</accession>
<evidence type="ECO:0000313" key="2">
    <source>
        <dbReference type="Proteomes" id="UP000821853"/>
    </source>
</evidence>